<name>K1QZA4_MAGGI</name>
<gene>
    <name evidence="1" type="ORF">CGI_10005600</name>
</gene>
<proteinExistence type="predicted"/>
<dbReference type="PANTHER" id="PTHR47533:SF4">
    <property type="entry name" value="AB HYDROLASE-1 DOMAIN-CONTAINING PROTEIN"/>
    <property type="match status" value="1"/>
</dbReference>
<organism evidence="1">
    <name type="scientific">Magallana gigas</name>
    <name type="common">Pacific oyster</name>
    <name type="synonym">Crassostrea gigas</name>
    <dbReference type="NCBI Taxonomy" id="29159"/>
    <lineage>
        <taxon>Eukaryota</taxon>
        <taxon>Metazoa</taxon>
        <taxon>Spiralia</taxon>
        <taxon>Lophotrochozoa</taxon>
        <taxon>Mollusca</taxon>
        <taxon>Bivalvia</taxon>
        <taxon>Autobranchia</taxon>
        <taxon>Pteriomorphia</taxon>
        <taxon>Ostreida</taxon>
        <taxon>Ostreoidea</taxon>
        <taxon>Ostreidae</taxon>
        <taxon>Magallana</taxon>
    </lineage>
</organism>
<evidence type="ECO:0000313" key="1">
    <source>
        <dbReference type="EMBL" id="EKC26846.1"/>
    </source>
</evidence>
<reference evidence="1" key="1">
    <citation type="journal article" date="2012" name="Nature">
        <title>The oyster genome reveals stress adaptation and complexity of shell formation.</title>
        <authorList>
            <person name="Zhang G."/>
            <person name="Fang X."/>
            <person name="Guo X."/>
            <person name="Li L."/>
            <person name="Luo R."/>
            <person name="Xu F."/>
            <person name="Yang P."/>
            <person name="Zhang L."/>
            <person name="Wang X."/>
            <person name="Qi H."/>
            <person name="Xiong Z."/>
            <person name="Que H."/>
            <person name="Xie Y."/>
            <person name="Holland P.W."/>
            <person name="Paps J."/>
            <person name="Zhu Y."/>
            <person name="Wu F."/>
            <person name="Chen Y."/>
            <person name="Wang J."/>
            <person name="Peng C."/>
            <person name="Meng J."/>
            <person name="Yang L."/>
            <person name="Liu J."/>
            <person name="Wen B."/>
            <person name="Zhang N."/>
            <person name="Huang Z."/>
            <person name="Zhu Q."/>
            <person name="Feng Y."/>
            <person name="Mount A."/>
            <person name="Hedgecock D."/>
            <person name="Xu Z."/>
            <person name="Liu Y."/>
            <person name="Domazet-Loso T."/>
            <person name="Du Y."/>
            <person name="Sun X."/>
            <person name="Zhang S."/>
            <person name="Liu B."/>
            <person name="Cheng P."/>
            <person name="Jiang X."/>
            <person name="Li J."/>
            <person name="Fan D."/>
            <person name="Wang W."/>
            <person name="Fu W."/>
            <person name="Wang T."/>
            <person name="Wang B."/>
            <person name="Zhang J."/>
            <person name="Peng Z."/>
            <person name="Li Y."/>
            <person name="Li N."/>
            <person name="Wang J."/>
            <person name="Chen M."/>
            <person name="He Y."/>
            <person name="Tan F."/>
            <person name="Song X."/>
            <person name="Zheng Q."/>
            <person name="Huang R."/>
            <person name="Yang H."/>
            <person name="Du X."/>
            <person name="Chen L."/>
            <person name="Yang M."/>
            <person name="Gaffney P.M."/>
            <person name="Wang S."/>
            <person name="Luo L."/>
            <person name="She Z."/>
            <person name="Ming Y."/>
            <person name="Huang W."/>
            <person name="Zhang S."/>
            <person name="Huang B."/>
            <person name="Zhang Y."/>
            <person name="Qu T."/>
            <person name="Ni P."/>
            <person name="Miao G."/>
            <person name="Wang J."/>
            <person name="Wang Q."/>
            <person name="Steinberg C.E."/>
            <person name="Wang H."/>
            <person name="Li N."/>
            <person name="Qian L."/>
            <person name="Zhang G."/>
            <person name="Li Y."/>
            <person name="Yang H."/>
            <person name="Liu X."/>
            <person name="Wang J."/>
            <person name="Yin Y."/>
            <person name="Wang J."/>
        </authorList>
    </citation>
    <scope>NUCLEOTIDE SEQUENCE [LARGE SCALE GENOMIC DNA]</scope>
    <source>
        <strain evidence="1">05x7-T-G4-1.051#20</strain>
    </source>
</reference>
<dbReference type="InParanoid" id="K1QZA4"/>
<dbReference type="HOGENOM" id="CLU_788115_0_0_1"/>
<dbReference type="SUPFAM" id="SSF53474">
    <property type="entry name" value="alpha/beta-Hydrolases"/>
    <property type="match status" value="1"/>
</dbReference>
<dbReference type="InterPro" id="IPR029058">
    <property type="entry name" value="AB_hydrolase_fold"/>
</dbReference>
<dbReference type="EMBL" id="JH816468">
    <property type="protein sequence ID" value="EKC26846.1"/>
    <property type="molecule type" value="Genomic_DNA"/>
</dbReference>
<accession>K1QZA4</accession>
<dbReference type="PANTHER" id="PTHR47533">
    <property type="entry name" value="PROTEIN CBG21859"/>
    <property type="match status" value="1"/>
</dbReference>
<dbReference type="AlphaFoldDB" id="K1QZA4"/>
<protein>
    <submittedName>
        <fullName evidence="1">Uncharacterized protein</fullName>
    </submittedName>
</protein>
<sequence length="352" mass="39554">MVVGGASLGRRFCAVASSSVLRTCRENNPKSSDERLGAGSQNVNKKLTWQPNKIVVQCRLKNGNSKLPVEVNVFDNELGHGAPTVVMLLGLVGSGDDFRQRNVSYVLGFGDSLISRSDIYNLDFTSFGQCQMLADILRGWGITRIDSVISHSAASWLAVRFGASTQNTFYENHIDNNFRAMRPYAWTKLVGAAARNRVFWPVVDSYIEIGARRSGFKIPTHKQRQKFVGLEAVSTVDFNAVTEDVIAIREKRLPVSVAWSRNDKMIEEKLSRDLLNTLGIHQDVKKNQDQEFLQYVRHRKQVYILHLLTGMAEGLRAYHTLYKRSGFCRNLVKPQTGGNDPVKPGCVKYNQE</sequence>